<dbReference type="EC" id="2.6.1.1" evidence="8"/>
<evidence type="ECO:0000256" key="4">
    <source>
        <dbReference type="ARBA" id="ARBA00022576"/>
    </source>
</evidence>
<keyword evidence="5 8" id="KW-0808">Transferase</keyword>
<sequence>MLSGRSALPLHSQTARVPAAAPRRCVICAHAVNAAVATKQESRLAFVEQAPPDPILGVSEAFKRDTSDDRLNLGVGAYRTNDLKPYVLNVVKKAEKIMIESEENKEYLPIEGLAAFNKATAQLLLGEGHPAIKEERVATLQSLSGTGSLRVGADFIGKFLPGRTVYLSNPTWGNHKNIFTDAGVEWKEYRYFDKATVGLAFEGMLEDLKAAPEGSIVVLHGCAHNPTGVDPTREQWGAIADVVEQKGHMPFFDVAYQGFASGSLDDDAWAPRFFAERSIEMMVAQSYSKNLGLYAERVGAINYVLADAAAAKRVLSQNKRIARALYSNPPVHGARIASIVVGRPELFAEWNEEMGMMAGRIKDVRQTLYDELVKNNPDKDWSFVTRQIGMFSFTGLSPPQVENMTQKHHVYMTKDGRISLAGLPSNKAANLASAIVDSFKV</sequence>
<dbReference type="InterPro" id="IPR015422">
    <property type="entry name" value="PyrdxlP-dep_Trfase_small"/>
</dbReference>
<accession>A0AAW1RTY9</accession>
<dbReference type="Proteomes" id="UP001445335">
    <property type="component" value="Unassembled WGS sequence"/>
</dbReference>
<dbReference type="Gene3D" id="3.90.1150.10">
    <property type="entry name" value="Aspartate Aminotransferase, domain 1"/>
    <property type="match status" value="1"/>
</dbReference>
<organism evidence="10 11">
    <name type="scientific">Elliptochloris bilobata</name>
    <dbReference type="NCBI Taxonomy" id="381761"/>
    <lineage>
        <taxon>Eukaryota</taxon>
        <taxon>Viridiplantae</taxon>
        <taxon>Chlorophyta</taxon>
        <taxon>core chlorophytes</taxon>
        <taxon>Trebouxiophyceae</taxon>
        <taxon>Trebouxiophyceae incertae sedis</taxon>
        <taxon>Elliptochloris clade</taxon>
        <taxon>Elliptochloris</taxon>
    </lineage>
</organism>
<dbReference type="PANTHER" id="PTHR11879:SF46">
    <property type="entry name" value="ASPARTATE AMINOTRANSFERASE, CYTOPLASMIC"/>
    <property type="match status" value="1"/>
</dbReference>
<proteinExistence type="inferred from homology"/>
<dbReference type="InterPro" id="IPR015424">
    <property type="entry name" value="PyrdxlP-dep_Trfase"/>
</dbReference>
<comment type="catalytic activity">
    <reaction evidence="7 8">
        <text>L-aspartate + 2-oxoglutarate = oxaloacetate + L-glutamate</text>
        <dbReference type="Rhea" id="RHEA:21824"/>
        <dbReference type="ChEBI" id="CHEBI:16452"/>
        <dbReference type="ChEBI" id="CHEBI:16810"/>
        <dbReference type="ChEBI" id="CHEBI:29985"/>
        <dbReference type="ChEBI" id="CHEBI:29991"/>
        <dbReference type="EC" id="2.6.1.1"/>
    </reaction>
</comment>
<dbReference type="InterPro" id="IPR015421">
    <property type="entry name" value="PyrdxlP-dep_Trfase_major"/>
</dbReference>
<evidence type="ECO:0000256" key="3">
    <source>
        <dbReference type="ARBA" id="ARBA00011738"/>
    </source>
</evidence>
<evidence type="ECO:0000256" key="2">
    <source>
        <dbReference type="ARBA" id="ARBA00007441"/>
    </source>
</evidence>
<dbReference type="CDD" id="cd00609">
    <property type="entry name" value="AAT_like"/>
    <property type="match status" value="1"/>
</dbReference>
<protein>
    <recommendedName>
        <fullName evidence="8">Aspartate aminotransferase</fullName>
        <ecNumber evidence="8">2.6.1.1</ecNumber>
    </recommendedName>
</protein>
<comment type="caution">
    <text evidence="10">The sequence shown here is derived from an EMBL/GenBank/DDBJ whole genome shotgun (WGS) entry which is preliminary data.</text>
</comment>
<reference evidence="10 11" key="1">
    <citation type="journal article" date="2024" name="Nat. Commun.">
        <title>Phylogenomics reveals the evolutionary origins of lichenization in chlorophyte algae.</title>
        <authorList>
            <person name="Puginier C."/>
            <person name="Libourel C."/>
            <person name="Otte J."/>
            <person name="Skaloud P."/>
            <person name="Haon M."/>
            <person name="Grisel S."/>
            <person name="Petersen M."/>
            <person name="Berrin J.G."/>
            <person name="Delaux P.M."/>
            <person name="Dal Grande F."/>
            <person name="Keller J."/>
        </authorList>
    </citation>
    <scope>NUCLEOTIDE SEQUENCE [LARGE SCALE GENOMIC DNA]</scope>
    <source>
        <strain evidence="10 11">SAG 245.80</strain>
    </source>
</reference>
<keyword evidence="4 8" id="KW-0032">Aminotransferase</keyword>
<comment type="similarity">
    <text evidence="2">Belongs to the class-I pyridoxal-phosphate-dependent aminotransferase family.</text>
</comment>
<evidence type="ECO:0000256" key="8">
    <source>
        <dbReference type="RuleBase" id="RU000480"/>
    </source>
</evidence>
<dbReference type="InterPro" id="IPR004839">
    <property type="entry name" value="Aminotransferase_I/II_large"/>
</dbReference>
<dbReference type="PANTHER" id="PTHR11879">
    <property type="entry name" value="ASPARTATE AMINOTRANSFERASE"/>
    <property type="match status" value="1"/>
</dbReference>
<feature type="domain" description="Aminotransferase class I/classII large" evidence="9">
    <location>
        <begin position="70"/>
        <end position="435"/>
    </location>
</feature>
<dbReference type="SUPFAM" id="SSF53383">
    <property type="entry name" value="PLP-dependent transferases"/>
    <property type="match status" value="1"/>
</dbReference>
<comment type="subunit">
    <text evidence="3 8">Homodimer.</text>
</comment>
<keyword evidence="6" id="KW-0663">Pyridoxal phosphate</keyword>
<dbReference type="NCBIfam" id="NF006719">
    <property type="entry name" value="PRK09257.1"/>
    <property type="match status" value="1"/>
</dbReference>
<dbReference type="InterPro" id="IPR004838">
    <property type="entry name" value="NHTrfase_class1_PyrdxlP-BS"/>
</dbReference>
<evidence type="ECO:0000256" key="5">
    <source>
        <dbReference type="ARBA" id="ARBA00022679"/>
    </source>
</evidence>
<comment type="miscellaneous">
    <text evidence="8">In eukaryotes there are cytoplasmic, mitochondrial and chloroplastic isozymes.</text>
</comment>
<dbReference type="AlphaFoldDB" id="A0AAW1RTY9"/>
<evidence type="ECO:0000313" key="11">
    <source>
        <dbReference type="Proteomes" id="UP001445335"/>
    </source>
</evidence>
<dbReference type="FunFam" id="3.40.640.10:FF:000015">
    <property type="entry name" value="Aspartate aminotransferase"/>
    <property type="match status" value="1"/>
</dbReference>
<dbReference type="InterPro" id="IPR000796">
    <property type="entry name" value="Asp_trans"/>
</dbReference>
<name>A0AAW1RTY9_9CHLO</name>
<dbReference type="FunFam" id="3.90.1150.10:FF:000001">
    <property type="entry name" value="Aspartate aminotransferase"/>
    <property type="match status" value="1"/>
</dbReference>
<evidence type="ECO:0000313" key="10">
    <source>
        <dbReference type="EMBL" id="KAK9836973.1"/>
    </source>
</evidence>
<comment type="cofactor">
    <cofactor evidence="1">
        <name>pyridoxal 5'-phosphate</name>
        <dbReference type="ChEBI" id="CHEBI:597326"/>
    </cofactor>
</comment>
<keyword evidence="11" id="KW-1185">Reference proteome</keyword>
<dbReference type="Gene3D" id="3.40.640.10">
    <property type="entry name" value="Type I PLP-dependent aspartate aminotransferase-like (Major domain)"/>
    <property type="match status" value="1"/>
</dbReference>
<gene>
    <name evidence="10" type="ORF">WJX81_003757</name>
</gene>
<evidence type="ECO:0000256" key="1">
    <source>
        <dbReference type="ARBA" id="ARBA00001933"/>
    </source>
</evidence>
<dbReference type="GO" id="GO:0004069">
    <property type="term" value="F:L-aspartate:2-oxoglutarate aminotransferase activity"/>
    <property type="evidence" value="ECO:0007669"/>
    <property type="project" value="UniProtKB-EC"/>
</dbReference>
<dbReference type="Pfam" id="PF00155">
    <property type="entry name" value="Aminotran_1_2"/>
    <property type="match status" value="1"/>
</dbReference>
<dbReference type="GO" id="GO:0006520">
    <property type="term" value="P:amino acid metabolic process"/>
    <property type="evidence" value="ECO:0007669"/>
    <property type="project" value="InterPro"/>
</dbReference>
<evidence type="ECO:0000256" key="7">
    <source>
        <dbReference type="ARBA" id="ARBA00049185"/>
    </source>
</evidence>
<dbReference type="PRINTS" id="PR00799">
    <property type="entry name" value="TRANSAMINASE"/>
</dbReference>
<dbReference type="EMBL" id="JALJOU010000024">
    <property type="protein sequence ID" value="KAK9836973.1"/>
    <property type="molecule type" value="Genomic_DNA"/>
</dbReference>
<dbReference type="PROSITE" id="PS00105">
    <property type="entry name" value="AA_TRANSFER_CLASS_1"/>
    <property type="match status" value="1"/>
</dbReference>
<evidence type="ECO:0000256" key="6">
    <source>
        <dbReference type="ARBA" id="ARBA00022898"/>
    </source>
</evidence>
<dbReference type="GO" id="GO:0030170">
    <property type="term" value="F:pyridoxal phosphate binding"/>
    <property type="evidence" value="ECO:0007669"/>
    <property type="project" value="InterPro"/>
</dbReference>
<evidence type="ECO:0000259" key="9">
    <source>
        <dbReference type="Pfam" id="PF00155"/>
    </source>
</evidence>